<keyword evidence="1" id="KW-0812">Transmembrane</keyword>
<gene>
    <name evidence="2" type="ORF">CWATWH0401_3269</name>
</gene>
<dbReference type="RefSeq" id="WP_021835492.1">
    <property type="nucleotide sequence ID" value="NZ_CAQM01000383.1"/>
</dbReference>
<feature type="transmembrane region" description="Helical" evidence="1">
    <location>
        <begin position="20"/>
        <end position="38"/>
    </location>
</feature>
<organism evidence="2 3">
    <name type="scientific">Crocosphaera watsonii WH 0401</name>
    <dbReference type="NCBI Taxonomy" id="555881"/>
    <lineage>
        <taxon>Bacteria</taxon>
        <taxon>Bacillati</taxon>
        <taxon>Cyanobacteriota</taxon>
        <taxon>Cyanophyceae</taxon>
        <taxon>Oscillatoriophycideae</taxon>
        <taxon>Chroococcales</taxon>
        <taxon>Aphanothecaceae</taxon>
        <taxon>Crocosphaera</taxon>
    </lineage>
</organism>
<accession>T2J9I6</accession>
<dbReference type="AlphaFoldDB" id="T2J9I6"/>
<comment type="caution">
    <text evidence="2">The sequence shown here is derived from an EMBL/GenBank/DDBJ whole genome shotgun (WGS) entry which is preliminary data.</text>
</comment>
<reference evidence="2 3" key="2">
    <citation type="submission" date="2013-09" db="EMBL/GenBank/DDBJ databases">
        <title>Whole genome comparison of six Crocosphaera watsonii strains with differing phenotypes.</title>
        <authorList>
            <person name="Bench S.R."/>
            <person name="Heller P."/>
            <person name="Frank I."/>
            <person name="Arciniega M."/>
            <person name="Shilova I.N."/>
            <person name="Zehr J.P."/>
        </authorList>
    </citation>
    <scope>NUCLEOTIDE SEQUENCE [LARGE SCALE GENOMIC DNA]</scope>
    <source>
        <strain evidence="2 3">WH 0401</strain>
    </source>
</reference>
<protein>
    <submittedName>
        <fullName evidence="2">Uncharacterized protein</fullName>
    </submittedName>
</protein>
<keyword evidence="1" id="KW-0472">Membrane</keyword>
<dbReference type="EMBL" id="CAQM01000383">
    <property type="protein sequence ID" value="CCQ61714.1"/>
    <property type="molecule type" value="Genomic_DNA"/>
</dbReference>
<keyword evidence="1" id="KW-1133">Transmembrane helix</keyword>
<evidence type="ECO:0000313" key="3">
    <source>
        <dbReference type="Proteomes" id="UP000018198"/>
    </source>
</evidence>
<evidence type="ECO:0000256" key="1">
    <source>
        <dbReference type="SAM" id="Phobius"/>
    </source>
</evidence>
<name>T2J9I6_CROWT</name>
<dbReference type="Proteomes" id="UP000018198">
    <property type="component" value="Unassembled WGS sequence"/>
</dbReference>
<proteinExistence type="predicted"/>
<sequence>MLSISFLDLPSQYPISGSSIIGVLSSTLGVGYAVTAIYDQEKPFLFIEGTLTIPS</sequence>
<reference evidence="2 3" key="1">
    <citation type="submission" date="2013-01" db="EMBL/GenBank/DDBJ databases">
        <authorList>
            <person name="Bench S."/>
        </authorList>
    </citation>
    <scope>NUCLEOTIDE SEQUENCE [LARGE SCALE GENOMIC DNA]</scope>
    <source>
        <strain evidence="2 3">WH 0401</strain>
    </source>
</reference>
<evidence type="ECO:0000313" key="2">
    <source>
        <dbReference type="EMBL" id="CCQ61714.1"/>
    </source>
</evidence>